<accession>A0A0A1NFU9</accession>
<evidence type="ECO:0000313" key="2">
    <source>
        <dbReference type="Proteomes" id="UP000242381"/>
    </source>
</evidence>
<name>A0A0A1NFU9_RHIZD</name>
<dbReference type="AlphaFoldDB" id="A0A0A1NFU9"/>
<proteinExistence type="predicted"/>
<dbReference type="Proteomes" id="UP000242381">
    <property type="component" value="Unassembled WGS sequence"/>
</dbReference>
<protein>
    <submittedName>
        <fullName evidence="1">Uncharacterized protein</fullName>
    </submittedName>
</protein>
<gene>
    <name evidence="1" type="ORF">BCV71DRAFT_224612</name>
</gene>
<reference evidence="1 2" key="1">
    <citation type="journal article" date="2016" name="Proc. Natl. Acad. Sci. U.S.A.">
        <title>Lipid metabolic changes in an early divergent fungus govern the establishment of a mutualistic symbiosis with endobacteria.</title>
        <authorList>
            <person name="Lastovetsky O.A."/>
            <person name="Gaspar M.L."/>
            <person name="Mondo S.J."/>
            <person name="LaButti K.M."/>
            <person name="Sandor L."/>
            <person name="Grigoriev I.V."/>
            <person name="Henry S.A."/>
            <person name="Pawlowska T.E."/>
        </authorList>
    </citation>
    <scope>NUCLEOTIDE SEQUENCE [LARGE SCALE GENOMIC DNA]</scope>
    <source>
        <strain evidence="1 2">ATCC 11559</strain>
    </source>
</reference>
<evidence type="ECO:0000313" key="1">
    <source>
        <dbReference type="EMBL" id="ORE22305.1"/>
    </source>
</evidence>
<organism evidence="1 2">
    <name type="scientific">Rhizopus microsporus</name>
    <dbReference type="NCBI Taxonomy" id="58291"/>
    <lineage>
        <taxon>Eukaryota</taxon>
        <taxon>Fungi</taxon>
        <taxon>Fungi incertae sedis</taxon>
        <taxon>Mucoromycota</taxon>
        <taxon>Mucoromycotina</taxon>
        <taxon>Mucoromycetes</taxon>
        <taxon>Mucorales</taxon>
        <taxon>Mucorineae</taxon>
        <taxon>Rhizopodaceae</taxon>
        <taxon>Rhizopus</taxon>
    </lineage>
</organism>
<sequence>MLTHNIKQLPDLSQEMEEILQKFEFESKTALELYEFADNIKAHPVNEFNKKWTKESIKSAYELFFECEELVLGDYSESDLLHSVWGFLYKLFQQKSIKAKLGERVSKAVSSARNAGRTMEAIERRPRKAMGAKLDILFKAGIHELGSCEVGKHDVEETSNKYINDGFLKLPKTLRDMLAAQVRSSSSKINELVTVGYLMMGLNMELVVMDVPKGKHVTRVTRTEKFPFPSTMESFGADFLSLLELTWKGQEMMKKNLATLNQRKRRAAVLVTGDEESVFLSPSFSL</sequence>
<dbReference type="EMBL" id="KV921268">
    <property type="protein sequence ID" value="ORE22305.1"/>
    <property type="molecule type" value="Genomic_DNA"/>
</dbReference>
<dbReference type="VEuPathDB" id="FungiDB:BCV72DRAFT_310657"/>